<evidence type="ECO:0000256" key="1">
    <source>
        <dbReference type="ARBA" id="ARBA00007401"/>
    </source>
</evidence>
<accession>A0A2T4YM77</accession>
<sequence>MNRRQLLIGTAGAGVGVVVRPTDAFAAAGAGPGRQAGEAGALPMPAPSRTLPPAMHVQDPSCTRIERGWVFHEGDVATPAPEGHNATYLSVKAGNALGAAAMTFDDSDWAPVRLPHDWASAQPFERDANISQGYRRRGIGWYRRTLRLEADDRGKTIALRFDGIASNATIWVNGSVVAHNWSAYNSVEIDLTPFARFGDDLNMIVVRVDATAMEGWWYEGAGLYRHVWLIRRAPVAIVTDGVHCDPRRDPAGGWHVPVAVTIGSIGRAAVGVTIETILLDLDGKPVATARAAATVAPLDPVVTTLMMPVTAPRLWSIETPTLYTVLTRVMRDGSVIDERRTRVGFRTIRFDADRGFFLNARPVKLKGVCLHQDHAGVGTAIPDALVRWRLERLKAMGCNAIRCSHNAPAAELLDLCDEMGFVVMDENRQFNPAPDYMAQLEWMVRRDRNHPSVILWSVFNEEPMQGTEAGVEMLRRMVHATHALDDSRPVTAAMNGAFFDPVNVSSEIDVTGFNYYQGDYDRFHQLNPTKPITSSEDTSAYETRGAFASDPARHVQSSYDVEAASWGDTHRGTWKKIAERPFVAGGFVWTGFDYHGEPTPHEWPTISSFFGILDLCGFPKTAFDIHRAHWVDAAPVVSITPHWTWPGREGQPVTLLVMSNAERVEVRLNGRVVGEAVVDRIMGNEFVVPYAPGRIEVIARRGGSPVVRAAHETAGPPVALRLTPARTVMAGDGEDAQPVTIDAVDAAGRHVPTANLPTRFAVEGAAIIGIGNGDPNSHESEKGNARSLFNGLAQVIVQAGEGRGRIVMTATAPGLKPARLTIDRAGLAPPAQVTVTPATMAIREWRRSPAMATRPDPALAPVDGDNNSWAFVRSGTAVDSDRAGRWRIYRTTVTPWRRVAQEGGVIRFAAIAGRAELWVDGTRVAVKDAASVGPFEAAVPPGGGVRTIAVLVEAAPGVASGLVGGVTLEPRAR</sequence>
<dbReference type="PANTHER" id="PTHR42732:SF1">
    <property type="entry name" value="BETA-MANNOSIDASE"/>
    <property type="match status" value="1"/>
</dbReference>
<dbReference type="AlphaFoldDB" id="A0A2T4YM77"/>
<dbReference type="Pfam" id="PF18565">
    <property type="entry name" value="Glyco_hydro2_C5"/>
    <property type="match status" value="1"/>
</dbReference>
<dbReference type="Proteomes" id="UP000240996">
    <property type="component" value="Unassembled WGS sequence"/>
</dbReference>
<gene>
    <name evidence="10" type="ORF">C8J24_2716</name>
</gene>
<evidence type="ECO:0000256" key="2">
    <source>
        <dbReference type="ARBA" id="ARBA00022801"/>
    </source>
</evidence>
<dbReference type="InterPro" id="IPR051913">
    <property type="entry name" value="GH2_Domain-Containing"/>
</dbReference>
<evidence type="ECO:0000259" key="5">
    <source>
        <dbReference type="Pfam" id="PF00703"/>
    </source>
</evidence>
<dbReference type="InterPro" id="IPR023232">
    <property type="entry name" value="Glyco_hydro_2_AS"/>
</dbReference>
<dbReference type="PANTHER" id="PTHR42732">
    <property type="entry name" value="BETA-GALACTOSIDASE"/>
    <property type="match status" value="1"/>
</dbReference>
<dbReference type="SUPFAM" id="SSF49303">
    <property type="entry name" value="beta-Galactosidase/glucuronidase domain"/>
    <property type="match status" value="1"/>
</dbReference>
<name>A0A2T4YM77_9SPHN</name>
<dbReference type="Pfam" id="PF00703">
    <property type="entry name" value="Glyco_hydro_2"/>
    <property type="match status" value="1"/>
</dbReference>
<organism evidence="10 11">
    <name type="scientific">Sphingomonas aerolata</name>
    <dbReference type="NCBI Taxonomy" id="185951"/>
    <lineage>
        <taxon>Bacteria</taxon>
        <taxon>Pseudomonadati</taxon>
        <taxon>Pseudomonadota</taxon>
        <taxon>Alphaproteobacteria</taxon>
        <taxon>Sphingomonadales</taxon>
        <taxon>Sphingomonadaceae</taxon>
        <taxon>Sphingomonas</taxon>
    </lineage>
</organism>
<dbReference type="Gene3D" id="2.60.120.260">
    <property type="entry name" value="Galactose-binding domain-like"/>
    <property type="match status" value="1"/>
</dbReference>
<proteinExistence type="inferred from homology"/>
<feature type="region of interest" description="Disordered" evidence="4">
    <location>
        <begin position="30"/>
        <end position="50"/>
    </location>
</feature>
<dbReference type="InterPro" id="IPR048230">
    <property type="entry name" value="GalA-like"/>
</dbReference>
<feature type="domain" description="Glycoside hydrolase family 2 catalytic" evidence="6">
    <location>
        <begin position="353"/>
        <end position="590"/>
    </location>
</feature>
<keyword evidence="3" id="KW-0326">Glycosidase</keyword>
<reference evidence="10 11" key="1">
    <citation type="submission" date="2018-04" db="EMBL/GenBank/DDBJ databases">
        <title>Genomic Encyclopedia of Type Strains, Phase III (KMG-III): the genomes of soil and plant-associated and newly described type strains.</title>
        <authorList>
            <person name="Whitman W."/>
        </authorList>
    </citation>
    <scope>NUCLEOTIDE SEQUENCE [LARGE SCALE GENOMIC DNA]</scope>
    <source>
        <strain evidence="10 11">NW12</strain>
    </source>
</reference>
<evidence type="ECO:0000259" key="7">
    <source>
        <dbReference type="Pfam" id="PF02837"/>
    </source>
</evidence>
<evidence type="ECO:0000259" key="9">
    <source>
        <dbReference type="Pfam" id="PF18565"/>
    </source>
</evidence>
<feature type="domain" description="Glycosyl hydrolases family 2 sugar binding" evidence="7">
    <location>
        <begin position="137"/>
        <end position="231"/>
    </location>
</feature>
<dbReference type="RefSeq" id="WP_107933129.1">
    <property type="nucleotide sequence ID" value="NZ_PZZN01000003.1"/>
</dbReference>
<dbReference type="Pfam" id="PF02836">
    <property type="entry name" value="Glyco_hydro_2_C"/>
    <property type="match status" value="1"/>
</dbReference>
<evidence type="ECO:0000259" key="8">
    <source>
        <dbReference type="Pfam" id="PF16355"/>
    </source>
</evidence>
<dbReference type="InterPro" id="IPR008979">
    <property type="entry name" value="Galactose-bd-like_sf"/>
</dbReference>
<feature type="compositionally biased region" description="Low complexity" evidence="4">
    <location>
        <begin position="30"/>
        <end position="41"/>
    </location>
</feature>
<dbReference type="Pfam" id="PF02837">
    <property type="entry name" value="Glyco_hydro_2_N"/>
    <property type="match status" value="1"/>
</dbReference>
<dbReference type="SUPFAM" id="SSF51445">
    <property type="entry name" value="(Trans)glycosidases"/>
    <property type="match status" value="1"/>
</dbReference>
<feature type="domain" description="Glycoside hydrolase family 2" evidence="9">
    <location>
        <begin position="720"/>
        <end position="820"/>
    </location>
</feature>
<dbReference type="PRINTS" id="PR00132">
    <property type="entry name" value="GLHYDRLASE2"/>
</dbReference>
<dbReference type="InterPro" id="IPR006103">
    <property type="entry name" value="Glyco_hydro_2_cat"/>
</dbReference>
<dbReference type="InterPro" id="IPR006101">
    <property type="entry name" value="Glyco_hydro_2"/>
</dbReference>
<dbReference type="InterPro" id="IPR006104">
    <property type="entry name" value="Glyco_hydro_2_N"/>
</dbReference>
<dbReference type="SUPFAM" id="SSF49785">
    <property type="entry name" value="Galactose-binding domain-like"/>
    <property type="match status" value="1"/>
</dbReference>
<dbReference type="PROSITE" id="PS00608">
    <property type="entry name" value="GLYCOSYL_HYDROL_F2_2"/>
    <property type="match status" value="1"/>
</dbReference>
<dbReference type="EMBL" id="PZZN01000003">
    <property type="protein sequence ID" value="PTM44510.1"/>
    <property type="molecule type" value="Genomic_DNA"/>
</dbReference>
<feature type="domain" description="Glycoside hydrolase family 2 immunoglobulin-like beta-sandwich" evidence="5">
    <location>
        <begin position="242"/>
        <end position="346"/>
    </location>
</feature>
<evidence type="ECO:0000313" key="10">
    <source>
        <dbReference type="EMBL" id="PTM44510.1"/>
    </source>
</evidence>
<evidence type="ECO:0000256" key="3">
    <source>
        <dbReference type="ARBA" id="ARBA00023295"/>
    </source>
</evidence>
<dbReference type="InterPro" id="IPR017853">
    <property type="entry name" value="GH"/>
</dbReference>
<dbReference type="InterPro" id="IPR032311">
    <property type="entry name" value="DUF4982"/>
</dbReference>
<dbReference type="Gene3D" id="3.20.20.80">
    <property type="entry name" value="Glycosidases"/>
    <property type="match status" value="1"/>
</dbReference>
<dbReference type="GO" id="GO:0005975">
    <property type="term" value="P:carbohydrate metabolic process"/>
    <property type="evidence" value="ECO:0007669"/>
    <property type="project" value="InterPro"/>
</dbReference>
<evidence type="ECO:0000313" key="11">
    <source>
        <dbReference type="Proteomes" id="UP000240996"/>
    </source>
</evidence>
<keyword evidence="2" id="KW-0378">Hydrolase</keyword>
<feature type="domain" description="DUF4982" evidence="8">
    <location>
        <begin position="650"/>
        <end position="706"/>
    </location>
</feature>
<dbReference type="InterPro" id="IPR006102">
    <property type="entry name" value="Ig-like_GH2"/>
</dbReference>
<dbReference type="Gene3D" id="2.60.40.10">
    <property type="entry name" value="Immunoglobulins"/>
    <property type="match status" value="3"/>
</dbReference>
<comment type="caution">
    <text evidence="10">The sequence shown here is derived from an EMBL/GenBank/DDBJ whole genome shotgun (WGS) entry which is preliminary data.</text>
</comment>
<keyword evidence="11" id="KW-1185">Reference proteome</keyword>
<dbReference type="InterPro" id="IPR040605">
    <property type="entry name" value="Glyco_hydro2_dom5"/>
</dbReference>
<evidence type="ECO:0000256" key="4">
    <source>
        <dbReference type="SAM" id="MobiDB-lite"/>
    </source>
</evidence>
<dbReference type="InterPro" id="IPR036156">
    <property type="entry name" value="Beta-gal/glucu_dom_sf"/>
</dbReference>
<evidence type="ECO:0000259" key="6">
    <source>
        <dbReference type="Pfam" id="PF02836"/>
    </source>
</evidence>
<dbReference type="GO" id="GO:0004553">
    <property type="term" value="F:hydrolase activity, hydrolyzing O-glycosyl compounds"/>
    <property type="evidence" value="ECO:0007669"/>
    <property type="project" value="InterPro"/>
</dbReference>
<protein>
    <submittedName>
        <fullName evidence="10">Beta-galactosidase</fullName>
    </submittedName>
</protein>
<comment type="similarity">
    <text evidence="1">Belongs to the glycosyl hydrolase 2 family.</text>
</comment>
<dbReference type="NCBIfam" id="NF041462">
    <property type="entry name" value="GalA"/>
    <property type="match status" value="1"/>
</dbReference>
<dbReference type="Pfam" id="PF16355">
    <property type="entry name" value="DUF4982"/>
    <property type="match status" value="1"/>
</dbReference>
<dbReference type="InterPro" id="IPR013783">
    <property type="entry name" value="Ig-like_fold"/>
</dbReference>